<feature type="transmembrane region" description="Helical" evidence="11">
    <location>
        <begin position="369"/>
        <end position="390"/>
    </location>
</feature>
<feature type="transmembrane region" description="Helical" evidence="11">
    <location>
        <begin position="26"/>
        <end position="50"/>
    </location>
</feature>
<dbReference type="AlphaFoldDB" id="A0AAE1U2N3"/>
<evidence type="ECO:0000256" key="9">
    <source>
        <dbReference type="ARBA" id="ARBA00023136"/>
    </source>
</evidence>
<evidence type="ECO:0000256" key="7">
    <source>
        <dbReference type="ARBA" id="ARBA00023053"/>
    </source>
</evidence>
<evidence type="ECO:0000256" key="1">
    <source>
        <dbReference type="ARBA" id="ARBA00004651"/>
    </source>
</evidence>
<organism evidence="12 13">
    <name type="scientific">Petrolisthes manimaculis</name>
    <dbReference type="NCBI Taxonomy" id="1843537"/>
    <lineage>
        <taxon>Eukaryota</taxon>
        <taxon>Metazoa</taxon>
        <taxon>Ecdysozoa</taxon>
        <taxon>Arthropoda</taxon>
        <taxon>Crustacea</taxon>
        <taxon>Multicrustacea</taxon>
        <taxon>Malacostraca</taxon>
        <taxon>Eumalacostraca</taxon>
        <taxon>Eucarida</taxon>
        <taxon>Decapoda</taxon>
        <taxon>Pleocyemata</taxon>
        <taxon>Anomura</taxon>
        <taxon>Galatheoidea</taxon>
        <taxon>Porcellanidae</taxon>
        <taxon>Petrolisthes</taxon>
    </lineage>
</organism>
<evidence type="ECO:0000256" key="6">
    <source>
        <dbReference type="ARBA" id="ARBA00022989"/>
    </source>
</evidence>
<evidence type="ECO:0000256" key="10">
    <source>
        <dbReference type="ARBA" id="ARBA00023201"/>
    </source>
</evidence>
<keyword evidence="9 11" id="KW-0472">Membrane</keyword>
<evidence type="ECO:0000256" key="4">
    <source>
        <dbReference type="ARBA" id="ARBA00022475"/>
    </source>
</evidence>
<evidence type="ECO:0000313" key="12">
    <source>
        <dbReference type="EMBL" id="KAK4307908.1"/>
    </source>
</evidence>
<feature type="transmembrane region" description="Helical" evidence="11">
    <location>
        <begin position="254"/>
        <end position="277"/>
    </location>
</feature>
<dbReference type="Gene3D" id="1.20.1730.10">
    <property type="entry name" value="Sodium/glucose cotransporter"/>
    <property type="match status" value="2"/>
</dbReference>
<dbReference type="PANTHER" id="PTHR42985:SF40">
    <property type="entry name" value="LD47995P-RELATED"/>
    <property type="match status" value="1"/>
</dbReference>
<keyword evidence="8" id="KW-0406">Ion transport</keyword>
<comment type="similarity">
    <text evidence="2">Belongs to the sodium:solute symporter (SSF) (TC 2.A.21) family.</text>
</comment>
<comment type="subcellular location">
    <subcellularLocation>
        <location evidence="1">Cell membrane</location>
        <topology evidence="1">Multi-pass membrane protein</topology>
    </subcellularLocation>
</comment>
<reference evidence="12" key="1">
    <citation type="submission" date="2023-11" db="EMBL/GenBank/DDBJ databases">
        <title>Genome assemblies of two species of porcelain crab, Petrolisthes cinctipes and Petrolisthes manimaculis (Anomura: Porcellanidae).</title>
        <authorList>
            <person name="Angst P."/>
        </authorList>
    </citation>
    <scope>NUCLEOTIDE SEQUENCE</scope>
    <source>
        <strain evidence="12">PB745_02</strain>
        <tissue evidence="12">Gill</tissue>
    </source>
</reference>
<dbReference type="PROSITE" id="PS50283">
    <property type="entry name" value="NA_SOLUT_SYMP_3"/>
    <property type="match status" value="1"/>
</dbReference>
<accession>A0AAE1U2N3</accession>
<keyword evidence="5 11" id="KW-0812">Transmembrane</keyword>
<dbReference type="InterPro" id="IPR038377">
    <property type="entry name" value="Na/Glc_symporter_sf"/>
</dbReference>
<sequence>MEDDEVAVTGVGKKDLSASHFSPADYALFSLMLVASLSIGVLCIMMLGLFPGMALIHQTILPVFYRLKLVSLTQYIELRYGSSALRKLATICLLLTKFFFMGIYLYAPSLALSTVTSLSTWASMLLMGGICTVYITVASYQRFASLGSLQVSKRVCYFFLLGIYMLWSVFFFSGLVAYAAYSDCDPLTSGRIQKPDQIVPFLVMDKLEHFPGLPGLFVAGVYGGVLRSAAAIAGLSAIFLGFGAGQLGNVFHVTYSISGSIMGPMQGIFLAGLFTPWVNCKGATVGFITALTYNLVVVVGKFLKDGGKPPTLPLSDLGCPENNILTNLTLETSTTTYDWPLLYHNVTTDVAEDLTTQPMQSNTIYDVSYCYFGITGILITILVSSIVSFFTGPLSPKAVDPTMVSTSGAKLHKWLWKILKRLPHNSDQDYKVDQPLGRVNYDNDDQEAEVAMISYSAHHPNTQHIPTHNTS</sequence>
<evidence type="ECO:0000256" key="3">
    <source>
        <dbReference type="ARBA" id="ARBA00022448"/>
    </source>
</evidence>
<keyword evidence="4" id="KW-1003">Cell membrane</keyword>
<name>A0AAE1U2N3_9EUCA</name>
<dbReference type="InterPro" id="IPR001734">
    <property type="entry name" value="Na/solute_symporter"/>
</dbReference>
<feature type="transmembrane region" description="Helical" evidence="11">
    <location>
        <begin position="283"/>
        <end position="303"/>
    </location>
</feature>
<evidence type="ECO:0000256" key="2">
    <source>
        <dbReference type="ARBA" id="ARBA00006434"/>
    </source>
</evidence>
<keyword evidence="6 11" id="KW-1133">Transmembrane helix</keyword>
<keyword evidence="13" id="KW-1185">Reference proteome</keyword>
<feature type="transmembrane region" description="Helical" evidence="11">
    <location>
        <begin position="88"/>
        <end position="106"/>
    </location>
</feature>
<dbReference type="Proteomes" id="UP001292094">
    <property type="component" value="Unassembled WGS sequence"/>
</dbReference>
<evidence type="ECO:0000256" key="11">
    <source>
        <dbReference type="SAM" id="Phobius"/>
    </source>
</evidence>
<proteinExistence type="inferred from homology"/>
<feature type="transmembrane region" description="Helical" evidence="11">
    <location>
        <begin position="216"/>
        <end position="242"/>
    </location>
</feature>
<keyword evidence="7" id="KW-0915">Sodium</keyword>
<evidence type="ECO:0000256" key="5">
    <source>
        <dbReference type="ARBA" id="ARBA00022692"/>
    </source>
</evidence>
<feature type="transmembrane region" description="Helical" evidence="11">
    <location>
        <begin position="157"/>
        <end position="181"/>
    </location>
</feature>
<keyword evidence="10" id="KW-0739">Sodium transport</keyword>
<protein>
    <submittedName>
        <fullName evidence="12">Uncharacterized protein</fullName>
    </submittedName>
</protein>
<feature type="transmembrane region" description="Helical" evidence="11">
    <location>
        <begin position="118"/>
        <end position="137"/>
    </location>
</feature>
<keyword evidence="3" id="KW-0813">Transport</keyword>
<dbReference type="GO" id="GO:0005886">
    <property type="term" value="C:plasma membrane"/>
    <property type="evidence" value="ECO:0007669"/>
    <property type="project" value="UniProtKB-SubCell"/>
</dbReference>
<comment type="caution">
    <text evidence="12">The sequence shown here is derived from an EMBL/GenBank/DDBJ whole genome shotgun (WGS) entry which is preliminary data.</text>
</comment>
<evidence type="ECO:0000256" key="8">
    <source>
        <dbReference type="ARBA" id="ARBA00023065"/>
    </source>
</evidence>
<dbReference type="PANTHER" id="PTHR42985">
    <property type="entry name" value="SODIUM-COUPLED MONOCARBOXYLATE TRANSPORTER"/>
    <property type="match status" value="1"/>
</dbReference>
<evidence type="ECO:0000313" key="13">
    <source>
        <dbReference type="Proteomes" id="UP001292094"/>
    </source>
</evidence>
<dbReference type="EMBL" id="JAWZYT010001954">
    <property type="protein sequence ID" value="KAK4307908.1"/>
    <property type="molecule type" value="Genomic_DNA"/>
</dbReference>
<dbReference type="GO" id="GO:0015293">
    <property type="term" value="F:symporter activity"/>
    <property type="evidence" value="ECO:0007669"/>
    <property type="project" value="TreeGrafter"/>
</dbReference>
<dbReference type="InterPro" id="IPR051163">
    <property type="entry name" value="Sodium:Solute_Symporter_SSF"/>
</dbReference>
<gene>
    <name evidence="12" type="ORF">Pmani_020356</name>
</gene>
<dbReference type="GO" id="GO:0006814">
    <property type="term" value="P:sodium ion transport"/>
    <property type="evidence" value="ECO:0007669"/>
    <property type="project" value="UniProtKB-KW"/>
</dbReference>